<feature type="binding site" evidence="13">
    <location>
        <position position="111"/>
    </location>
    <ligand>
        <name>substrate</name>
    </ligand>
</feature>
<dbReference type="EC" id="2.4.2.19" evidence="5"/>
<dbReference type="InterPro" id="IPR013785">
    <property type="entry name" value="Aldolase_TIM"/>
</dbReference>
<evidence type="ECO:0000256" key="9">
    <source>
        <dbReference type="ARBA" id="ARBA00033102"/>
    </source>
</evidence>
<dbReference type="GO" id="GO:0004514">
    <property type="term" value="F:nicotinate-nucleotide diphosphorylase (carboxylating) activity"/>
    <property type="evidence" value="ECO:0007669"/>
    <property type="project" value="UniProtKB-EC"/>
</dbReference>
<reference evidence="16" key="1">
    <citation type="journal article" date="2020" name="mSystems">
        <title>Genome- and Community-Level Interaction Insights into Carbon Utilization and Element Cycling Functions of Hydrothermarchaeota in Hydrothermal Sediment.</title>
        <authorList>
            <person name="Zhou Z."/>
            <person name="Liu Y."/>
            <person name="Xu W."/>
            <person name="Pan J."/>
            <person name="Luo Z.H."/>
            <person name="Li M."/>
        </authorList>
    </citation>
    <scope>NUCLEOTIDE SEQUENCE [LARGE SCALE GENOMIC DNA]</scope>
    <source>
        <strain evidence="16">SpSt-1182</strain>
    </source>
</reference>
<feature type="binding site" evidence="13">
    <location>
        <begin position="144"/>
        <end position="146"/>
    </location>
    <ligand>
        <name>substrate</name>
    </ligand>
</feature>
<dbReference type="Gene3D" id="3.20.20.70">
    <property type="entry name" value="Aldolase class I"/>
    <property type="match status" value="1"/>
</dbReference>
<dbReference type="InterPro" id="IPR002638">
    <property type="entry name" value="Quinolinate_PRibosylTrfase_C"/>
</dbReference>
<dbReference type="AlphaFoldDB" id="A0A7V0XE56"/>
<dbReference type="InterPro" id="IPR022412">
    <property type="entry name" value="Quinolinate_PRibosylTrfase_N"/>
</dbReference>
<evidence type="ECO:0000256" key="8">
    <source>
        <dbReference type="ARBA" id="ARBA00022679"/>
    </source>
</evidence>
<evidence type="ECO:0000256" key="5">
    <source>
        <dbReference type="ARBA" id="ARBA00011944"/>
    </source>
</evidence>
<dbReference type="GO" id="GO:0009435">
    <property type="term" value="P:NAD+ biosynthetic process"/>
    <property type="evidence" value="ECO:0007669"/>
    <property type="project" value="UniProtKB-UniPathway"/>
</dbReference>
<evidence type="ECO:0000313" key="16">
    <source>
        <dbReference type="EMBL" id="HDQ98678.1"/>
    </source>
</evidence>
<evidence type="ECO:0000256" key="12">
    <source>
        <dbReference type="PIRNR" id="PIRNR006250"/>
    </source>
</evidence>
<feature type="binding site" evidence="13">
    <location>
        <position position="168"/>
    </location>
    <ligand>
        <name>substrate</name>
    </ligand>
</feature>
<protein>
    <recommendedName>
        <fullName evidence="11">Probable nicotinate-nucleotide pyrophosphorylase [carboxylating]</fullName>
        <ecNumber evidence="5">2.4.2.19</ecNumber>
    </recommendedName>
    <alternativeName>
        <fullName evidence="9">Quinolinate phosphoribosyltransferase [decarboxylating]</fullName>
    </alternativeName>
</protein>
<evidence type="ECO:0000256" key="6">
    <source>
        <dbReference type="ARBA" id="ARBA00022642"/>
    </source>
</evidence>
<dbReference type="InterPro" id="IPR004393">
    <property type="entry name" value="NadC"/>
</dbReference>
<feature type="domain" description="Quinolinate phosphoribosyl transferase C-terminal" evidence="14">
    <location>
        <begin position="123"/>
        <end position="285"/>
    </location>
</feature>
<feature type="binding site" evidence="13">
    <location>
        <position position="226"/>
    </location>
    <ligand>
        <name>substrate</name>
    </ligand>
</feature>
<feature type="binding site" evidence="13">
    <location>
        <position position="178"/>
    </location>
    <ligand>
        <name>substrate</name>
    </ligand>
</feature>
<dbReference type="FunFam" id="3.90.1170.20:FF:000001">
    <property type="entry name" value="Nicotinate-nucleotide diphosphorylase (Carboxylating)"/>
    <property type="match status" value="1"/>
</dbReference>
<evidence type="ECO:0000256" key="4">
    <source>
        <dbReference type="ARBA" id="ARBA00011218"/>
    </source>
</evidence>
<dbReference type="InterPro" id="IPR037128">
    <property type="entry name" value="Quinolinate_PRibosylTase_N_sf"/>
</dbReference>
<dbReference type="PANTHER" id="PTHR32179">
    <property type="entry name" value="NICOTINATE-NUCLEOTIDE PYROPHOSPHORYLASE [CARBOXYLATING]"/>
    <property type="match status" value="1"/>
</dbReference>
<evidence type="ECO:0000259" key="15">
    <source>
        <dbReference type="Pfam" id="PF02749"/>
    </source>
</evidence>
<comment type="caution">
    <text evidence="16">The sequence shown here is derived from an EMBL/GenBank/DDBJ whole genome shotgun (WGS) entry which is preliminary data.</text>
</comment>
<keyword evidence="8 12" id="KW-0808">Transferase</keyword>
<dbReference type="InterPro" id="IPR027277">
    <property type="entry name" value="NadC/ModD"/>
</dbReference>
<dbReference type="Pfam" id="PF02749">
    <property type="entry name" value="QRPTase_N"/>
    <property type="match status" value="1"/>
</dbReference>
<dbReference type="UniPathway" id="UPA00253">
    <property type="reaction ID" value="UER00331"/>
</dbReference>
<dbReference type="NCBIfam" id="TIGR00078">
    <property type="entry name" value="nadC"/>
    <property type="match status" value="1"/>
</dbReference>
<dbReference type="FunFam" id="3.20.20.70:FF:000030">
    <property type="entry name" value="Nicotinate-nucleotide pyrophosphorylase, carboxylating"/>
    <property type="match status" value="1"/>
</dbReference>
<evidence type="ECO:0000256" key="10">
    <source>
        <dbReference type="ARBA" id="ARBA00047445"/>
    </source>
</evidence>
<dbReference type="EMBL" id="DSBX01000005">
    <property type="protein sequence ID" value="HDQ98678.1"/>
    <property type="molecule type" value="Genomic_DNA"/>
</dbReference>
<evidence type="ECO:0000256" key="11">
    <source>
        <dbReference type="ARBA" id="ARBA00069173"/>
    </source>
</evidence>
<dbReference type="GO" id="GO:0005737">
    <property type="term" value="C:cytoplasm"/>
    <property type="evidence" value="ECO:0007669"/>
    <property type="project" value="TreeGrafter"/>
</dbReference>
<comment type="subunit">
    <text evidence="4">Hexamer formed by 3 homodimers.</text>
</comment>
<feature type="domain" description="Quinolinate phosphoribosyl transferase N-terminal" evidence="15">
    <location>
        <begin position="27"/>
        <end position="121"/>
    </location>
</feature>
<dbReference type="GO" id="GO:0034213">
    <property type="term" value="P:quinolinate catabolic process"/>
    <property type="evidence" value="ECO:0007669"/>
    <property type="project" value="TreeGrafter"/>
</dbReference>
<gene>
    <name evidence="16" type="primary">nadC</name>
    <name evidence="16" type="ORF">ENN51_00100</name>
</gene>
<evidence type="ECO:0000256" key="7">
    <source>
        <dbReference type="ARBA" id="ARBA00022676"/>
    </source>
</evidence>
<accession>A0A7V0XE56</accession>
<dbReference type="PANTHER" id="PTHR32179:SF3">
    <property type="entry name" value="NICOTINATE-NUCLEOTIDE PYROPHOSPHORYLASE [CARBOXYLATING]"/>
    <property type="match status" value="1"/>
</dbReference>
<feature type="binding site" evidence="13">
    <location>
        <begin position="270"/>
        <end position="272"/>
    </location>
    <ligand>
        <name>substrate</name>
    </ligand>
</feature>
<evidence type="ECO:0000256" key="3">
    <source>
        <dbReference type="ARBA" id="ARBA00009400"/>
    </source>
</evidence>
<evidence type="ECO:0000256" key="13">
    <source>
        <dbReference type="PIRSR" id="PIRSR006250-1"/>
    </source>
</evidence>
<dbReference type="SUPFAM" id="SSF51690">
    <property type="entry name" value="Nicotinate/Quinolinate PRTase C-terminal domain-like"/>
    <property type="match status" value="1"/>
</dbReference>
<dbReference type="Gene3D" id="3.90.1170.20">
    <property type="entry name" value="Quinolinate phosphoribosyl transferase, N-terminal domain"/>
    <property type="match status" value="1"/>
</dbReference>
<dbReference type="PIRSF" id="PIRSF006250">
    <property type="entry name" value="NadC_ModD"/>
    <property type="match status" value="1"/>
</dbReference>
<keyword evidence="7 12" id="KW-0328">Glycosyltransferase</keyword>
<keyword evidence="6" id="KW-0662">Pyridine nucleotide biosynthesis</keyword>
<evidence type="ECO:0000259" key="14">
    <source>
        <dbReference type="Pfam" id="PF01729"/>
    </source>
</evidence>
<dbReference type="CDD" id="cd01572">
    <property type="entry name" value="QPRTase"/>
    <property type="match status" value="1"/>
</dbReference>
<proteinExistence type="inferred from homology"/>
<evidence type="ECO:0000256" key="2">
    <source>
        <dbReference type="ARBA" id="ARBA00004893"/>
    </source>
</evidence>
<feature type="binding site" evidence="13">
    <location>
        <position position="205"/>
    </location>
    <ligand>
        <name>substrate</name>
    </ligand>
</feature>
<comment type="catalytic activity">
    <reaction evidence="10">
        <text>nicotinate beta-D-ribonucleotide + CO2 + diphosphate = quinolinate + 5-phospho-alpha-D-ribose 1-diphosphate + 2 H(+)</text>
        <dbReference type="Rhea" id="RHEA:12733"/>
        <dbReference type="ChEBI" id="CHEBI:15378"/>
        <dbReference type="ChEBI" id="CHEBI:16526"/>
        <dbReference type="ChEBI" id="CHEBI:29959"/>
        <dbReference type="ChEBI" id="CHEBI:33019"/>
        <dbReference type="ChEBI" id="CHEBI:57502"/>
        <dbReference type="ChEBI" id="CHEBI:58017"/>
        <dbReference type="EC" id="2.4.2.19"/>
    </reaction>
</comment>
<organism evidence="16">
    <name type="scientific">candidate division WOR-3 bacterium</name>
    <dbReference type="NCBI Taxonomy" id="2052148"/>
    <lineage>
        <taxon>Bacteria</taxon>
        <taxon>Bacteria division WOR-3</taxon>
    </lineage>
</organism>
<feature type="binding site" evidence="13">
    <location>
        <begin position="249"/>
        <end position="251"/>
    </location>
    <ligand>
        <name>substrate</name>
    </ligand>
</feature>
<evidence type="ECO:0000256" key="1">
    <source>
        <dbReference type="ARBA" id="ARBA00003237"/>
    </source>
</evidence>
<dbReference type="SUPFAM" id="SSF54675">
    <property type="entry name" value="Nicotinate/Quinolinate PRTase N-terminal domain-like"/>
    <property type="match status" value="1"/>
</dbReference>
<dbReference type="Proteomes" id="UP000885672">
    <property type="component" value="Unassembled WGS sequence"/>
</dbReference>
<dbReference type="Pfam" id="PF01729">
    <property type="entry name" value="QRPTase_C"/>
    <property type="match status" value="1"/>
</dbReference>
<name>A0A7V0XE56_UNCW3</name>
<comment type="pathway">
    <text evidence="2">Cofactor biosynthesis; NAD(+) biosynthesis; nicotinate D-ribonucleotide from quinolinate: step 1/1.</text>
</comment>
<sequence length="296" mass="31698">MRSRCPAPALVADLVRRALREDIGSGDITTRLTIPRTALASARVVARQDGVCAGIGICARVFQTVDRPVGRERPTHCVRFSRQTTDGCSFRAGETLATVSGPAQAILTAERTALNFLQRLCGVATLTRSYVDAVQGTRARIMDTRKTTPGWRELEKYAVRCGGGMNHRLGLYDMVLVKDNHIAAAGGIAAALERCRRVKRPVEIEVRSIGELREALAAGAKRVLLDNMSLAQMRRAVETAGGRALLEASGGVTLGRVRRIAATGVDFISVGALTHSAPAVDIALEVSARTQTRKGS</sequence>
<comment type="similarity">
    <text evidence="3 12">Belongs to the NadC/ModD family.</text>
</comment>
<dbReference type="InterPro" id="IPR036068">
    <property type="entry name" value="Nicotinate_pribotase-like_C"/>
</dbReference>
<comment type="function">
    <text evidence="1">Involved in the catabolism of quinolinic acid (QA).</text>
</comment>